<keyword evidence="2" id="KW-1185">Reference proteome</keyword>
<accession>A0A7T8KIZ9</accession>
<proteinExistence type="predicted"/>
<feature type="non-terminal residue" evidence="1">
    <location>
        <position position="62"/>
    </location>
</feature>
<dbReference type="EMBL" id="CP045890">
    <property type="protein sequence ID" value="QQP56787.1"/>
    <property type="molecule type" value="Genomic_DNA"/>
</dbReference>
<reference evidence="2" key="1">
    <citation type="submission" date="2021-01" db="EMBL/GenBank/DDBJ databases">
        <title>Caligus Genome Assembly.</title>
        <authorList>
            <person name="Gallardo-Escarate C."/>
        </authorList>
    </citation>
    <scope>NUCLEOTIDE SEQUENCE [LARGE SCALE GENOMIC DNA]</scope>
</reference>
<evidence type="ECO:0000313" key="1">
    <source>
        <dbReference type="EMBL" id="QQP56787.1"/>
    </source>
</evidence>
<dbReference type="Proteomes" id="UP000595437">
    <property type="component" value="Chromosome 1"/>
</dbReference>
<gene>
    <name evidence="1" type="ORF">FKW44_001564</name>
</gene>
<dbReference type="OrthoDB" id="6344326at2759"/>
<feature type="non-terminal residue" evidence="1">
    <location>
        <position position="1"/>
    </location>
</feature>
<dbReference type="AlphaFoldDB" id="A0A7T8KIZ9"/>
<name>A0A7T8KIZ9_CALRO</name>
<evidence type="ECO:0000313" key="2">
    <source>
        <dbReference type="Proteomes" id="UP000595437"/>
    </source>
</evidence>
<protein>
    <submittedName>
        <fullName evidence="1">Uncharacterized protein</fullName>
    </submittedName>
</protein>
<sequence>DTRVVLLNGVAACKGTYKGVSVIGSAKRSNGHCYVELNGSLHALRSKFYVLIQRIKASRLLW</sequence>
<organism evidence="1 2">
    <name type="scientific">Caligus rogercresseyi</name>
    <name type="common">Sea louse</name>
    <dbReference type="NCBI Taxonomy" id="217165"/>
    <lineage>
        <taxon>Eukaryota</taxon>
        <taxon>Metazoa</taxon>
        <taxon>Ecdysozoa</taxon>
        <taxon>Arthropoda</taxon>
        <taxon>Crustacea</taxon>
        <taxon>Multicrustacea</taxon>
        <taxon>Hexanauplia</taxon>
        <taxon>Copepoda</taxon>
        <taxon>Siphonostomatoida</taxon>
        <taxon>Caligidae</taxon>
        <taxon>Caligus</taxon>
    </lineage>
</organism>